<dbReference type="AlphaFoldDB" id="A0A8T1S632"/>
<reference evidence="3 4" key="1">
    <citation type="journal article" date="2020" name="G3 (Bethesda)">
        <title>Draft Genome of the Common Snapping Turtle, Chelydra serpentina, a Model for Phenotypic Plasticity in Reptiles.</title>
        <authorList>
            <person name="Das D."/>
            <person name="Singh S.K."/>
            <person name="Bierstedt J."/>
            <person name="Erickson A."/>
            <person name="Galli G.L.J."/>
            <person name="Crossley D.A. 2nd"/>
            <person name="Rhen T."/>
        </authorList>
    </citation>
    <scope>NUCLEOTIDE SEQUENCE [LARGE SCALE GENOMIC DNA]</scope>
    <source>
        <strain evidence="3">KW</strain>
    </source>
</reference>
<evidence type="ECO:0000256" key="1">
    <source>
        <dbReference type="SAM" id="Phobius"/>
    </source>
</evidence>
<protein>
    <submittedName>
        <fullName evidence="3">Lemur tyrosine kinase 2</fullName>
    </submittedName>
</protein>
<gene>
    <name evidence="3" type="ORF">G0U57_017011</name>
</gene>
<keyword evidence="3" id="KW-0808">Transferase</keyword>
<evidence type="ECO:0000313" key="4">
    <source>
        <dbReference type="Proteomes" id="UP000765507"/>
    </source>
</evidence>
<sequence>MRWRLWGRCGGRGQRRGSLLPLGPGLWLRLFFLLLLLGGGEAAPLPQTGAGETAAAEVSSSFVALAACSLVVLVILLVNCVSCCKDPEIDFKEFEDNFDDEIDFTPPAEDTPSVQSPAEVFTLSVPTIALPAPSQFQPPAEGSKSQVARQNLNYIQEIGNG</sequence>
<dbReference type="GO" id="GO:0004672">
    <property type="term" value="F:protein kinase activity"/>
    <property type="evidence" value="ECO:0007669"/>
    <property type="project" value="TreeGrafter"/>
</dbReference>
<organism evidence="3 4">
    <name type="scientific">Chelydra serpentina</name>
    <name type="common">Snapping turtle</name>
    <name type="synonym">Testudo serpentina</name>
    <dbReference type="NCBI Taxonomy" id="8475"/>
    <lineage>
        <taxon>Eukaryota</taxon>
        <taxon>Metazoa</taxon>
        <taxon>Chordata</taxon>
        <taxon>Craniata</taxon>
        <taxon>Vertebrata</taxon>
        <taxon>Euteleostomi</taxon>
        <taxon>Archelosauria</taxon>
        <taxon>Testudinata</taxon>
        <taxon>Testudines</taxon>
        <taxon>Cryptodira</taxon>
        <taxon>Durocryptodira</taxon>
        <taxon>Americhelydia</taxon>
        <taxon>Chelydroidea</taxon>
        <taxon>Chelydridae</taxon>
        <taxon>Chelydra</taxon>
    </lineage>
</organism>
<keyword evidence="3" id="KW-0418">Kinase</keyword>
<feature type="signal peptide" evidence="2">
    <location>
        <begin position="1"/>
        <end position="42"/>
    </location>
</feature>
<dbReference type="OrthoDB" id="8951227at2759"/>
<dbReference type="PANTHER" id="PTHR24417">
    <property type="entry name" value="SERINE/THREONINE-PROTEIN KINASE LMTK1"/>
    <property type="match status" value="1"/>
</dbReference>
<feature type="transmembrane region" description="Helical" evidence="1">
    <location>
        <begin position="58"/>
        <end position="78"/>
    </location>
</feature>
<dbReference type="EMBL" id="JAHGAV010000573">
    <property type="protein sequence ID" value="KAG6924572.1"/>
    <property type="molecule type" value="Genomic_DNA"/>
</dbReference>
<feature type="chain" id="PRO_5035727202" evidence="2">
    <location>
        <begin position="43"/>
        <end position="161"/>
    </location>
</feature>
<name>A0A8T1S632_CHESE</name>
<keyword evidence="2" id="KW-0732">Signal</keyword>
<evidence type="ECO:0000313" key="3">
    <source>
        <dbReference type="EMBL" id="KAG6924572.1"/>
    </source>
</evidence>
<keyword evidence="1" id="KW-0812">Transmembrane</keyword>
<comment type="caution">
    <text evidence="3">The sequence shown here is derived from an EMBL/GenBank/DDBJ whole genome shotgun (WGS) entry which is preliminary data.</text>
</comment>
<keyword evidence="1" id="KW-1133">Transmembrane helix</keyword>
<proteinExistence type="predicted"/>
<feature type="non-terminal residue" evidence="3">
    <location>
        <position position="161"/>
    </location>
</feature>
<evidence type="ECO:0000256" key="2">
    <source>
        <dbReference type="SAM" id="SignalP"/>
    </source>
</evidence>
<accession>A0A8T1S632</accession>
<keyword evidence="1" id="KW-0472">Membrane</keyword>
<keyword evidence="4" id="KW-1185">Reference proteome</keyword>
<dbReference type="PANTHER" id="PTHR24417:SF8">
    <property type="entry name" value="SERINE_THREONINE-PROTEIN KINASE LMTK2"/>
    <property type="match status" value="1"/>
</dbReference>
<dbReference type="Proteomes" id="UP000765507">
    <property type="component" value="Unassembled WGS sequence"/>
</dbReference>